<protein>
    <recommendedName>
        <fullName evidence="8">Cytochrome c domain-containing protein</fullName>
    </recommendedName>
</protein>
<evidence type="ECO:0000259" key="8">
    <source>
        <dbReference type="PROSITE" id="PS51007"/>
    </source>
</evidence>
<keyword evidence="2 6" id="KW-0349">Heme</keyword>
<keyword evidence="5 6" id="KW-0408">Iron</keyword>
<dbReference type="PRINTS" id="PR00604">
    <property type="entry name" value="CYTCHRMECIAB"/>
</dbReference>
<evidence type="ECO:0000256" key="5">
    <source>
        <dbReference type="ARBA" id="ARBA00023004"/>
    </source>
</evidence>
<evidence type="ECO:0000256" key="2">
    <source>
        <dbReference type="ARBA" id="ARBA00022617"/>
    </source>
</evidence>
<feature type="domain" description="Cytochrome c" evidence="8">
    <location>
        <begin position="86"/>
        <end position="186"/>
    </location>
</feature>
<name>A0ABQ3LK56_9SPHN</name>
<reference evidence="10" key="1">
    <citation type="journal article" date="2019" name="Int. J. Syst. Evol. Microbiol.">
        <title>The Global Catalogue of Microorganisms (GCM) 10K type strain sequencing project: providing services to taxonomists for standard genome sequencing and annotation.</title>
        <authorList>
            <consortium name="The Broad Institute Genomics Platform"/>
            <consortium name="The Broad Institute Genome Sequencing Center for Infectious Disease"/>
            <person name="Wu L."/>
            <person name="Ma J."/>
        </authorList>
    </citation>
    <scope>NUCLEOTIDE SEQUENCE [LARGE SCALE GENOMIC DNA]</scope>
    <source>
        <strain evidence="10">CGMCC 1.8957</strain>
    </source>
</reference>
<keyword evidence="4" id="KW-0249">Electron transport</keyword>
<dbReference type="PROSITE" id="PS51007">
    <property type="entry name" value="CYTC"/>
    <property type="match status" value="1"/>
</dbReference>
<evidence type="ECO:0000256" key="4">
    <source>
        <dbReference type="ARBA" id="ARBA00022982"/>
    </source>
</evidence>
<proteinExistence type="predicted"/>
<evidence type="ECO:0000256" key="1">
    <source>
        <dbReference type="ARBA" id="ARBA00022448"/>
    </source>
</evidence>
<accession>A0ABQ3LK56</accession>
<dbReference type="Proteomes" id="UP000652430">
    <property type="component" value="Unassembled WGS sequence"/>
</dbReference>
<organism evidence="9 10">
    <name type="scientific">Sphingomonas glacialis</name>
    <dbReference type="NCBI Taxonomy" id="658225"/>
    <lineage>
        <taxon>Bacteria</taxon>
        <taxon>Pseudomonadati</taxon>
        <taxon>Pseudomonadota</taxon>
        <taxon>Alphaproteobacteria</taxon>
        <taxon>Sphingomonadales</taxon>
        <taxon>Sphingomonadaceae</taxon>
        <taxon>Sphingomonas</taxon>
    </lineage>
</organism>
<feature type="signal peptide" evidence="7">
    <location>
        <begin position="1"/>
        <end position="22"/>
    </location>
</feature>
<keyword evidence="10" id="KW-1185">Reference proteome</keyword>
<dbReference type="PROSITE" id="PS51257">
    <property type="entry name" value="PROKAR_LIPOPROTEIN"/>
    <property type="match status" value="1"/>
</dbReference>
<comment type="caution">
    <text evidence="9">The sequence shown here is derived from an EMBL/GenBank/DDBJ whole genome shotgun (WGS) entry which is preliminary data.</text>
</comment>
<keyword evidence="3 6" id="KW-0479">Metal-binding</keyword>
<evidence type="ECO:0000256" key="6">
    <source>
        <dbReference type="PROSITE-ProRule" id="PRU00433"/>
    </source>
</evidence>
<evidence type="ECO:0000313" key="9">
    <source>
        <dbReference type="EMBL" id="GHH17852.1"/>
    </source>
</evidence>
<dbReference type="InterPro" id="IPR009056">
    <property type="entry name" value="Cyt_c-like_dom"/>
</dbReference>
<dbReference type="InterPro" id="IPR002327">
    <property type="entry name" value="Cyt_c_1A/1B"/>
</dbReference>
<sequence>MRTPSTMRIGHIIFGVSCAALALTACAKKAETEQTSTTTTTETAAATAPAAAPATAPGAAAPAAAAAVAADNVDTIAGVKLAAYTGDAKKGEADFITCKTCHAIEAGVNKIGPSLHAVVGRKAGIIPGFVYSTANKNSGITWTEEKLFQYLENPQRIVPGTKMSFAGWPTDPQKRADVIAYLKANS</sequence>
<gene>
    <name evidence="9" type="ORF">GCM10008023_22840</name>
</gene>
<evidence type="ECO:0000256" key="3">
    <source>
        <dbReference type="ARBA" id="ARBA00022723"/>
    </source>
</evidence>
<keyword evidence="1" id="KW-0813">Transport</keyword>
<feature type="chain" id="PRO_5045436214" description="Cytochrome c domain-containing protein" evidence="7">
    <location>
        <begin position="23"/>
        <end position="186"/>
    </location>
</feature>
<evidence type="ECO:0000256" key="7">
    <source>
        <dbReference type="SAM" id="SignalP"/>
    </source>
</evidence>
<dbReference type="SUPFAM" id="SSF46626">
    <property type="entry name" value="Cytochrome c"/>
    <property type="match status" value="1"/>
</dbReference>
<dbReference type="PANTHER" id="PTHR11961">
    <property type="entry name" value="CYTOCHROME C"/>
    <property type="match status" value="1"/>
</dbReference>
<evidence type="ECO:0000313" key="10">
    <source>
        <dbReference type="Proteomes" id="UP000652430"/>
    </source>
</evidence>
<dbReference type="Gene3D" id="1.10.760.10">
    <property type="entry name" value="Cytochrome c-like domain"/>
    <property type="match status" value="1"/>
</dbReference>
<dbReference type="RefSeq" id="WP_229839376.1">
    <property type="nucleotide sequence ID" value="NZ_BNAQ01000003.1"/>
</dbReference>
<dbReference type="InterPro" id="IPR036909">
    <property type="entry name" value="Cyt_c-like_dom_sf"/>
</dbReference>
<dbReference type="EMBL" id="BNAQ01000003">
    <property type="protein sequence ID" value="GHH17852.1"/>
    <property type="molecule type" value="Genomic_DNA"/>
</dbReference>
<keyword evidence="7" id="KW-0732">Signal</keyword>